<dbReference type="EMBL" id="OK574416">
    <property type="protein sequence ID" value="UHS18386.1"/>
    <property type="molecule type" value="Genomic_DNA"/>
</dbReference>
<reference evidence="3" key="1">
    <citation type="journal article" date="2021" name="Cell Host Microbe">
        <title>Global genome analysis reveals a vast and dynamic anellovirus landscape within the human virome.</title>
        <authorList>
            <person name="Arze C.A."/>
            <person name="Springer S."/>
            <person name="Dudas G."/>
            <person name="Patel S."/>
            <person name="Bhattacharyya A."/>
            <person name="Swaminathan H."/>
            <person name="Brugnara C."/>
            <person name="Delagrave S."/>
            <person name="Ong T."/>
            <person name="Kahvejian A."/>
            <person name="Echelard Y."/>
            <person name="Weinstein E.G."/>
            <person name="Hajjar R.J."/>
            <person name="Andersen K.G."/>
            <person name="Yozwiak N.L."/>
        </authorList>
    </citation>
    <scope>NUCLEOTIDE SEQUENCE</scope>
    <source>
        <strain evidence="3">TF1YBNR9A</strain>
    </source>
</reference>
<evidence type="ECO:0000259" key="2">
    <source>
        <dbReference type="Pfam" id="PF02957"/>
    </source>
</evidence>
<protein>
    <recommendedName>
        <fullName evidence="2">Hepatitis TT virus Orf2/Gyrovirus Vp2 N-terminal domain-containing protein</fullName>
    </recommendedName>
</protein>
<evidence type="ECO:0000256" key="1">
    <source>
        <dbReference type="SAM" id="MobiDB-lite"/>
    </source>
</evidence>
<dbReference type="Pfam" id="PF02957">
    <property type="entry name" value="TT_ORF2-like"/>
    <property type="match status" value="1"/>
</dbReference>
<sequence>MGKALKVIILNMFLGRPYRQKKRKLLLQNLSATTPQPIAMTSWVPPTQHVSAREEDWFRGVYCTHRAFCGCGDPVSHLAALAAAFGFQPGPPPSGGPRERLTPPVVRSGLPALPPPANPGPSRPCGGSEGGRGGEGRRDAGDGAAGDDDLPGESVEELLDLLDDAE</sequence>
<feature type="compositionally biased region" description="Pro residues" evidence="1">
    <location>
        <begin position="112"/>
        <end position="122"/>
    </location>
</feature>
<feature type="compositionally biased region" description="Acidic residues" evidence="1">
    <location>
        <begin position="145"/>
        <end position="166"/>
    </location>
</feature>
<accession>A0A8K1XYV8</accession>
<proteinExistence type="predicted"/>
<dbReference type="InterPro" id="IPR004118">
    <property type="entry name" value="HEV_TT_vir_Orf2/Gyrovir_Vp2_N"/>
</dbReference>
<name>A0A8K1XYV8_9VIRU</name>
<feature type="region of interest" description="Disordered" evidence="1">
    <location>
        <begin position="85"/>
        <end position="166"/>
    </location>
</feature>
<organism evidence="3">
    <name type="scientific">Alphatorquevirus sp</name>
    <dbReference type="NCBI Taxonomy" id="2809145"/>
    <lineage>
        <taxon>Viruses</taxon>
        <taxon>Monodnaviria</taxon>
        <taxon>Shotokuvirae</taxon>
        <taxon>Commensaviricota</taxon>
        <taxon>Cardeaviricetes</taxon>
        <taxon>Sanitavirales</taxon>
        <taxon>Anelloviridae</taxon>
        <taxon>Alphatorquevirus</taxon>
    </lineage>
</organism>
<evidence type="ECO:0000313" key="3">
    <source>
        <dbReference type="EMBL" id="UHS18386.1"/>
    </source>
</evidence>
<feature type="compositionally biased region" description="Basic and acidic residues" evidence="1">
    <location>
        <begin position="132"/>
        <end position="141"/>
    </location>
</feature>
<feature type="domain" description="Hepatitis TT virus Orf2/Gyrovirus Vp2 N-terminal" evidence="2">
    <location>
        <begin position="53"/>
        <end position="100"/>
    </location>
</feature>